<evidence type="ECO:0000256" key="4">
    <source>
        <dbReference type="ARBA" id="ARBA00022692"/>
    </source>
</evidence>
<evidence type="ECO:0000313" key="14">
    <source>
        <dbReference type="Proteomes" id="UP001175261"/>
    </source>
</evidence>
<comment type="similarity">
    <text evidence="2 10">Belongs to the MIP/aquaporin (TC 1.A.8) family.</text>
</comment>
<dbReference type="GO" id="GO:0015254">
    <property type="term" value="F:glycerol channel activity"/>
    <property type="evidence" value="ECO:0007669"/>
    <property type="project" value="TreeGrafter"/>
</dbReference>
<accession>A0AA39GNC0</accession>
<protein>
    <recommendedName>
        <fullName evidence="15">Aquaglyceroporin</fullName>
    </recommendedName>
</protein>
<evidence type="ECO:0000313" key="13">
    <source>
        <dbReference type="EMBL" id="KAK0390517.1"/>
    </source>
</evidence>
<evidence type="ECO:0000256" key="11">
    <source>
        <dbReference type="SAM" id="MobiDB-lite"/>
    </source>
</evidence>
<dbReference type="InterPro" id="IPR000425">
    <property type="entry name" value="MIP"/>
</dbReference>
<evidence type="ECO:0000256" key="2">
    <source>
        <dbReference type="ARBA" id="ARBA00006175"/>
    </source>
</evidence>
<feature type="compositionally biased region" description="Polar residues" evidence="11">
    <location>
        <begin position="1"/>
        <end position="14"/>
    </location>
</feature>
<dbReference type="GO" id="GO:0015250">
    <property type="term" value="F:water channel activity"/>
    <property type="evidence" value="ECO:0007669"/>
    <property type="project" value="TreeGrafter"/>
</dbReference>
<feature type="transmembrane region" description="Helical" evidence="12">
    <location>
        <begin position="227"/>
        <end position="249"/>
    </location>
</feature>
<dbReference type="InterPro" id="IPR050363">
    <property type="entry name" value="MIP/Aquaporin"/>
</dbReference>
<dbReference type="NCBIfam" id="TIGR00861">
    <property type="entry name" value="MIP"/>
    <property type="match status" value="1"/>
</dbReference>
<dbReference type="PANTHER" id="PTHR43829:SF9">
    <property type="entry name" value="AQUAPORIN-9"/>
    <property type="match status" value="1"/>
</dbReference>
<comment type="caution">
    <text evidence="13">The sequence shown here is derived from an EMBL/GenBank/DDBJ whole genome shotgun (WGS) entry which is preliminary data.</text>
</comment>
<dbReference type="InterPro" id="IPR022357">
    <property type="entry name" value="MIP_CS"/>
</dbReference>
<keyword evidence="3 10" id="KW-0813">Transport</keyword>
<gene>
    <name evidence="13" type="ORF">NLU13_0021</name>
</gene>
<dbReference type="AlphaFoldDB" id="A0AA39GNC0"/>
<keyword evidence="5" id="KW-0677">Repeat</keyword>
<keyword evidence="6 12" id="KW-1133">Transmembrane helix</keyword>
<feature type="transmembrane region" description="Helical" evidence="12">
    <location>
        <begin position="276"/>
        <end position="296"/>
    </location>
</feature>
<proteinExistence type="inferred from homology"/>
<evidence type="ECO:0000256" key="6">
    <source>
        <dbReference type="ARBA" id="ARBA00022989"/>
    </source>
</evidence>
<evidence type="ECO:0000256" key="3">
    <source>
        <dbReference type="ARBA" id="ARBA00022448"/>
    </source>
</evidence>
<evidence type="ECO:0000256" key="7">
    <source>
        <dbReference type="ARBA" id="ARBA00023136"/>
    </source>
</evidence>
<dbReference type="InterPro" id="IPR023271">
    <property type="entry name" value="Aquaporin-like"/>
</dbReference>
<dbReference type="Gene3D" id="1.20.1080.10">
    <property type="entry name" value="Glycerol uptake facilitator protein"/>
    <property type="match status" value="1"/>
</dbReference>
<dbReference type="PANTHER" id="PTHR43829">
    <property type="entry name" value="AQUAPORIN OR AQUAGLYCEROPORIN RELATED"/>
    <property type="match status" value="1"/>
</dbReference>
<dbReference type="PRINTS" id="PR02019">
    <property type="entry name" value="AQUAPORIN7"/>
</dbReference>
<dbReference type="Pfam" id="PF00230">
    <property type="entry name" value="MIP"/>
    <property type="match status" value="1"/>
</dbReference>
<evidence type="ECO:0000256" key="9">
    <source>
        <dbReference type="ARBA" id="ARBA00049405"/>
    </source>
</evidence>
<dbReference type="GO" id="GO:0005886">
    <property type="term" value="C:plasma membrane"/>
    <property type="evidence" value="ECO:0007669"/>
    <property type="project" value="TreeGrafter"/>
</dbReference>
<feature type="transmembrane region" description="Helical" evidence="12">
    <location>
        <begin position="196"/>
        <end position="215"/>
    </location>
</feature>
<evidence type="ECO:0008006" key="15">
    <source>
        <dbReference type="Google" id="ProtNLM"/>
    </source>
</evidence>
<comment type="catalytic activity">
    <reaction evidence="8">
        <text>H2O(in) = H2O(out)</text>
        <dbReference type="Rhea" id="RHEA:29667"/>
        <dbReference type="ChEBI" id="CHEBI:15377"/>
    </reaction>
</comment>
<evidence type="ECO:0000256" key="12">
    <source>
        <dbReference type="SAM" id="Phobius"/>
    </source>
</evidence>
<feature type="region of interest" description="Disordered" evidence="11">
    <location>
        <begin position="1"/>
        <end position="43"/>
    </location>
</feature>
<keyword evidence="7 12" id="KW-0472">Membrane</keyword>
<dbReference type="FunFam" id="1.20.1080.10:FF:000027">
    <property type="entry name" value="MIP aquaporin"/>
    <property type="match status" value="1"/>
</dbReference>
<evidence type="ECO:0000256" key="10">
    <source>
        <dbReference type="RuleBase" id="RU000477"/>
    </source>
</evidence>
<reference evidence="13" key="1">
    <citation type="submission" date="2022-10" db="EMBL/GenBank/DDBJ databases">
        <title>Determination and structural analysis of whole genome sequence of Sarocladium strictum F4-1.</title>
        <authorList>
            <person name="Hu L."/>
            <person name="Jiang Y."/>
        </authorList>
    </citation>
    <scope>NUCLEOTIDE SEQUENCE</scope>
    <source>
        <strain evidence="13">F4-1</strain>
    </source>
</reference>
<keyword evidence="4 10" id="KW-0812">Transmembrane</keyword>
<dbReference type="CDD" id="cd00333">
    <property type="entry name" value="MIP"/>
    <property type="match status" value="1"/>
</dbReference>
<comment type="catalytic activity">
    <reaction evidence="9">
        <text>glycerol(in) = glycerol(out)</text>
        <dbReference type="Rhea" id="RHEA:29675"/>
        <dbReference type="ChEBI" id="CHEBI:17754"/>
    </reaction>
</comment>
<evidence type="ECO:0000256" key="1">
    <source>
        <dbReference type="ARBA" id="ARBA00004141"/>
    </source>
</evidence>
<evidence type="ECO:0000256" key="5">
    <source>
        <dbReference type="ARBA" id="ARBA00022737"/>
    </source>
</evidence>
<dbReference type="EMBL" id="JAPDFR010000001">
    <property type="protein sequence ID" value="KAK0390517.1"/>
    <property type="molecule type" value="Genomic_DNA"/>
</dbReference>
<feature type="transmembrane region" description="Helical" evidence="12">
    <location>
        <begin position="135"/>
        <end position="154"/>
    </location>
</feature>
<dbReference type="PROSITE" id="PS00221">
    <property type="entry name" value="MIP"/>
    <property type="match status" value="1"/>
</dbReference>
<comment type="subcellular location">
    <subcellularLocation>
        <location evidence="1">Membrane</location>
        <topology evidence="1">Multi-pass membrane protein</topology>
    </subcellularLocation>
</comment>
<name>A0AA39GNC0_SARSR</name>
<evidence type="ECO:0000256" key="8">
    <source>
        <dbReference type="ARBA" id="ARBA00034651"/>
    </source>
</evidence>
<keyword evidence="14" id="KW-1185">Reference proteome</keyword>
<feature type="transmembrane region" description="Helical" evidence="12">
    <location>
        <begin position="64"/>
        <end position="83"/>
    </location>
</feature>
<sequence>MSQQLSQDSISESSVAKGPSAPKVDQGGSVRHDEPSPTAQYPSEEVVPKWVRIRETMQDAFSEFLGTMVLILFGDGVVAQVVLSGGAKGEYQSISWGWGIGVMLGVYVSGKSGGHLNPAVTLTNCVFRGHPWRKFPIYLVAQVLGAMAGAAIVYGNYKSAIDMFEGGPGIRTVTGDKATAGVFCTYPAPFMTRTGMFFSEVVASTILMMCIYGMADDNNIGAGKMMPLGLFFLIFGIGACFGWETGYAINLARDFGPRLVSYMLGYGHEVWSAGGYYFWIPMVAPFFGCLLGAFLYDLFIYTGTDSPINEPWMGLQRLTRPRKEVWSNTHRTARGSKA</sequence>
<dbReference type="Proteomes" id="UP001175261">
    <property type="component" value="Unassembled WGS sequence"/>
</dbReference>
<dbReference type="PRINTS" id="PR00783">
    <property type="entry name" value="MINTRINSICP"/>
</dbReference>
<feature type="transmembrane region" description="Helical" evidence="12">
    <location>
        <begin position="95"/>
        <end position="114"/>
    </location>
</feature>
<dbReference type="SUPFAM" id="SSF81338">
    <property type="entry name" value="Aquaporin-like"/>
    <property type="match status" value="1"/>
</dbReference>
<organism evidence="13 14">
    <name type="scientific">Sarocladium strictum</name>
    <name type="common">Black bundle disease fungus</name>
    <name type="synonym">Acremonium strictum</name>
    <dbReference type="NCBI Taxonomy" id="5046"/>
    <lineage>
        <taxon>Eukaryota</taxon>
        <taxon>Fungi</taxon>
        <taxon>Dikarya</taxon>
        <taxon>Ascomycota</taxon>
        <taxon>Pezizomycotina</taxon>
        <taxon>Sordariomycetes</taxon>
        <taxon>Hypocreomycetidae</taxon>
        <taxon>Hypocreales</taxon>
        <taxon>Sarocladiaceae</taxon>
        <taxon>Sarocladium</taxon>
    </lineage>
</organism>